<reference evidence="3" key="1">
    <citation type="journal article" date="2017" name="Genome Biol.">
        <title>Comparative genomics reveals high biological diversity and specific adaptations in the industrially and medically important fungal genus Aspergillus.</title>
        <authorList>
            <person name="de Vries R.P."/>
            <person name="Riley R."/>
            <person name="Wiebenga A."/>
            <person name="Aguilar-Osorio G."/>
            <person name="Amillis S."/>
            <person name="Uchima C.A."/>
            <person name="Anderluh G."/>
            <person name="Asadollahi M."/>
            <person name="Askin M."/>
            <person name="Barry K."/>
            <person name="Battaglia E."/>
            <person name="Bayram O."/>
            <person name="Benocci T."/>
            <person name="Braus-Stromeyer S.A."/>
            <person name="Caldana C."/>
            <person name="Canovas D."/>
            <person name="Cerqueira G.C."/>
            <person name="Chen F."/>
            <person name="Chen W."/>
            <person name="Choi C."/>
            <person name="Clum A."/>
            <person name="Dos Santos R.A."/>
            <person name="Damasio A.R."/>
            <person name="Diallinas G."/>
            <person name="Emri T."/>
            <person name="Fekete E."/>
            <person name="Flipphi M."/>
            <person name="Freyberg S."/>
            <person name="Gallo A."/>
            <person name="Gournas C."/>
            <person name="Habgood R."/>
            <person name="Hainaut M."/>
            <person name="Harispe M.L."/>
            <person name="Henrissat B."/>
            <person name="Hilden K.S."/>
            <person name="Hope R."/>
            <person name="Hossain A."/>
            <person name="Karabika E."/>
            <person name="Karaffa L."/>
            <person name="Karanyi Z."/>
            <person name="Krasevec N."/>
            <person name="Kuo A."/>
            <person name="Kusch H."/>
            <person name="LaButti K."/>
            <person name="Lagendijk E.L."/>
            <person name="Lapidus A."/>
            <person name="Levasseur A."/>
            <person name="Lindquist E."/>
            <person name="Lipzen A."/>
            <person name="Logrieco A.F."/>
            <person name="MacCabe A."/>
            <person name="Maekelae M.R."/>
            <person name="Malavazi I."/>
            <person name="Melin P."/>
            <person name="Meyer V."/>
            <person name="Mielnichuk N."/>
            <person name="Miskei M."/>
            <person name="Molnar A.P."/>
            <person name="Mule G."/>
            <person name="Ngan C.Y."/>
            <person name="Orejas M."/>
            <person name="Orosz E."/>
            <person name="Ouedraogo J.P."/>
            <person name="Overkamp K.M."/>
            <person name="Park H.-S."/>
            <person name="Perrone G."/>
            <person name="Piumi F."/>
            <person name="Punt P.J."/>
            <person name="Ram A.F."/>
            <person name="Ramon A."/>
            <person name="Rauscher S."/>
            <person name="Record E."/>
            <person name="Riano-Pachon D.M."/>
            <person name="Robert V."/>
            <person name="Roehrig J."/>
            <person name="Ruller R."/>
            <person name="Salamov A."/>
            <person name="Salih N.S."/>
            <person name="Samson R.A."/>
            <person name="Sandor E."/>
            <person name="Sanguinetti M."/>
            <person name="Schuetze T."/>
            <person name="Sepcic K."/>
            <person name="Shelest E."/>
            <person name="Sherlock G."/>
            <person name="Sophianopoulou V."/>
            <person name="Squina F.M."/>
            <person name="Sun H."/>
            <person name="Susca A."/>
            <person name="Todd R.B."/>
            <person name="Tsang A."/>
            <person name="Unkles S.E."/>
            <person name="van de Wiele N."/>
            <person name="van Rossen-Uffink D."/>
            <person name="Oliveira J.V."/>
            <person name="Vesth T.C."/>
            <person name="Visser J."/>
            <person name="Yu J.-H."/>
            <person name="Zhou M."/>
            <person name="Andersen M.R."/>
            <person name="Archer D.B."/>
            <person name="Baker S.E."/>
            <person name="Benoit I."/>
            <person name="Brakhage A.A."/>
            <person name="Braus G.H."/>
            <person name="Fischer R."/>
            <person name="Frisvad J.C."/>
            <person name="Goldman G.H."/>
            <person name="Houbraken J."/>
            <person name="Oakley B."/>
            <person name="Pocsi I."/>
            <person name="Scazzocchio C."/>
            <person name="Seiboth B."/>
            <person name="vanKuyk P.A."/>
            <person name="Wortman J."/>
            <person name="Dyer P.S."/>
            <person name="Grigoriev I.V."/>
        </authorList>
    </citation>
    <scope>NUCLEOTIDE SEQUENCE [LARGE SCALE GENOMIC DNA]</scope>
    <source>
        <strain evidence="3">CBS 593.65</strain>
    </source>
</reference>
<evidence type="ECO:0000256" key="1">
    <source>
        <dbReference type="SAM" id="Phobius"/>
    </source>
</evidence>
<keyword evidence="3" id="KW-1185">Reference proteome</keyword>
<name>A0A1L9TFB1_9EURO</name>
<protein>
    <submittedName>
        <fullName evidence="2">Uncharacterized protein</fullName>
    </submittedName>
</protein>
<organism evidence="2 3">
    <name type="scientific">Aspergillus sydowii CBS 593.65</name>
    <dbReference type="NCBI Taxonomy" id="1036612"/>
    <lineage>
        <taxon>Eukaryota</taxon>
        <taxon>Fungi</taxon>
        <taxon>Dikarya</taxon>
        <taxon>Ascomycota</taxon>
        <taxon>Pezizomycotina</taxon>
        <taxon>Eurotiomycetes</taxon>
        <taxon>Eurotiomycetidae</taxon>
        <taxon>Eurotiales</taxon>
        <taxon>Aspergillaceae</taxon>
        <taxon>Aspergillus</taxon>
        <taxon>Aspergillus subgen. Nidulantes</taxon>
    </lineage>
</organism>
<evidence type="ECO:0000313" key="3">
    <source>
        <dbReference type="Proteomes" id="UP000184356"/>
    </source>
</evidence>
<dbReference type="EMBL" id="KV878587">
    <property type="protein sequence ID" value="OJJ58061.1"/>
    <property type="molecule type" value="Genomic_DNA"/>
</dbReference>
<feature type="transmembrane region" description="Helical" evidence="1">
    <location>
        <begin position="21"/>
        <end position="43"/>
    </location>
</feature>
<sequence>MIVLEAKPNLLSTTIWNEATIITRGVPLSVFAFFVPFCCASVFSKVLMKPCHNLVGVWLGLFLLQRRVTALLGEYLLWLE</sequence>
<keyword evidence="1" id="KW-1133">Transmembrane helix</keyword>
<gene>
    <name evidence="2" type="ORF">ASPSYDRAFT_1025914</name>
</gene>
<keyword evidence="1" id="KW-0812">Transmembrane</keyword>
<accession>A0A1L9TFB1</accession>
<dbReference type="AlphaFoldDB" id="A0A1L9TFB1"/>
<dbReference type="GeneID" id="63755837"/>
<evidence type="ECO:0000313" key="2">
    <source>
        <dbReference type="EMBL" id="OJJ58061.1"/>
    </source>
</evidence>
<keyword evidence="1" id="KW-0472">Membrane</keyword>
<proteinExistence type="predicted"/>
<dbReference type="RefSeq" id="XP_040701867.1">
    <property type="nucleotide sequence ID" value="XM_040839764.1"/>
</dbReference>
<dbReference type="Proteomes" id="UP000184356">
    <property type="component" value="Unassembled WGS sequence"/>
</dbReference>
<dbReference type="VEuPathDB" id="FungiDB:ASPSYDRAFT_1025914"/>